<reference evidence="3" key="1">
    <citation type="submission" date="2022-11" db="UniProtKB">
        <authorList>
            <consortium name="WormBaseParasite"/>
        </authorList>
    </citation>
    <scope>IDENTIFICATION</scope>
</reference>
<feature type="compositionally biased region" description="Basic and acidic residues" evidence="1">
    <location>
        <begin position="63"/>
        <end position="81"/>
    </location>
</feature>
<organism evidence="2 3">
    <name type="scientific">Ditylenchus dipsaci</name>
    <dbReference type="NCBI Taxonomy" id="166011"/>
    <lineage>
        <taxon>Eukaryota</taxon>
        <taxon>Metazoa</taxon>
        <taxon>Ecdysozoa</taxon>
        <taxon>Nematoda</taxon>
        <taxon>Chromadorea</taxon>
        <taxon>Rhabditida</taxon>
        <taxon>Tylenchina</taxon>
        <taxon>Tylenchomorpha</taxon>
        <taxon>Sphaerularioidea</taxon>
        <taxon>Anguinidae</taxon>
        <taxon>Anguininae</taxon>
        <taxon>Ditylenchus</taxon>
    </lineage>
</organism>
<dbReference type="WBParaSite" id="jg22737">
    <property type="protein sequence ID" value="jg22737"/>
    <property type="gene ID" value="jg22737"/>
</dbReference>
<accession>A0A915DTR0</accession>
<sequence length="81" mass="8812">MVGSWNGRQLGSSAVGRRQLDHRQLGVGSWNGRQLGSSAVGRRQLGSSAVGRRQLESSAVDPRSGKAGERMDQQERERAHN</sequence>
<evidence type="ECO:0000256" key="1">
    <source>
        <dbReference type="SAM" id="MobiDB-lite"/>
    </source>
</evidence>
<feature type="compositionally biased region" description="Polar residues" evidence="1">
    <location>
        <begin position="1"/>
        <end position="12"/>
    </location>
</feature>
<feature type="region of interest" description="Disordered" evidence="1">
    <location>
        <begin position="1"/>
        <end position="81"/>
    </location>
</feature>
<keyword evidence="2" id="KW-1185">Reference proteome</keyword>
<evidence type="ECO:0000313" key="3">
    <source>
        <dbReference type="WBParaSite" id="jg22737"/>
    </source>
</evidence>
<protein>
    <submittedName>
        <fullName evidence="3">Uncharacterized protein</fullName>
    </submittedName>
</protein>
<evidence type="ECO:0000313" key="2">
    <source>
        <dbReference type="Proteomes" id="UP000887574"/>
    </source>
</evidence>
<proteinExistence type="predicted"/>
<name>A0A915DTR0_9BILA</name>
<dbReference type="AlphaFoldDB" id="A0A915DTR0"/>
<dbReference type="Proteomes" id="UP000887574">
    <property type="component" value="Unplaced"/>
</dbReference>